<gene>
    <name evidence="1" type="ORF">CDAR_371091</name>
</gene>
<proteinExistence type="predicted"/>
<evidence type="ECO:0000313" key="2">
    <source>
        <dbReference type="Proteomes" id="UP001054837"/>
    </source>
</evidence>
<dbReference type="EMBL" id="BPLQ01004200">
    <property type="protein sequence ID" value="GIY06354.1"/>
    <property type="molecule type" value="Genomic_DNA"/>
</dbReference>
<name>A0AAV4QDI7_9ARAC</name>
<protein>
    <submittedName>
        <fullName evidence="1">Uncharacterized protein</fullName>
    </submittedName>
</protein>
<organism evidence="1 2">
    <name type="scientific">Caerostris darwini</name>
    <dbReference type="NCBI Taxonomy" id="1538125"/>
    <lineage>
        <taxon>Eukaryota</taxon>
        <taxon>Metazoa</taxon>
        <taxon>Ecdysozoa</taxon>
        <taxon>Arthropoda</taxon>
        <taxon>Chelicerata</taxon>
        <taxon>Arachnida</taxon>
        <taxon>Araneae</taxon>
        <taxon>Araneomorphae</taxon>
        <taxon>Entelegynae</taxon>
        <taxon>Araneoidea</taxon>
        <taxon>Araneidae</taxon>
        <taxon>Caerostris</taxon>
    </lineage>
</organism>
<reference evidence="1 2" key="1">
    <citation type="submission" date="2021-06" db="EMBL/GenBank/DDBJ databases">
        <title>Caerostris darwini draft genome.</title>
        <authorList>
            <person name="Kono N."/>
            <person name="Arakawa K."/>
        </authorList>
    </citation>
    <scope>NUCLEOTIDE SEQUENCE [LARGE SCALE GENOMIC DNA]</scope>
</reference>
<sequence>MVLKSRPKSALPFLSGGEMSRCSSNDRQLSISGNTACQKLRLRWPRYLKRNSGATARGVQSFHSSVLAGDHETTSEVKRRVQSNRSSLALTRRQLGFC</sequence>
<keyword evidence="2" id="KW-1185">Reference proteome</keyword>
<dbReference type="Proteomes" id="UP001054837">
    <property type="component" value="Unassembled WGS sequence"/>
</dbReference>
<dbReference type="AlphaFoldDB" id="A0AAV4QDI7"/>
<evidence type="ECO:0000313" key="1">
    <source>
        <dbReference type="EMBL" id="GIY06354.1"/>
    </source>
</evidence>
<comment type="caution">
    <text evidence="1">The sequence shown here is derived from an EMBL/GenBank/DDBJ whole genome shotgun (WGS) entry which is preliminary data.</text>
</comment>
<accession>A0AAV4QDI7</accession>